<comment type="caution">
    <text evidence="1">The sequence shown here is derived from an EMBL/GenBank/DDBJ whole genome shotgun (WGS) entry which is preliminary data.</text>
</comment>
<proteinExistence type="predicted"/>
<dbReference type="EMBL" id="CM042044">
    <property type="protein sequence ID" value="KAI3687818.1"/>
    <property type="molecule type" value="Genomic_DNA"/>
</dbReference>
<reference evidence="2" key="1">
    <citation type="journal article" date="2022" name="Mol. Ecol. Resour.">
        <title>The genomes of chicory, endive, great burdock and yacon provide insights into Asteraceae palaeo-polyploidization history and plant inulin production.</title>
        <authorList>
            <person name="Fan W."/>
            <person name="Wang S."/>
            <person name="Wang H."/>
            <person name="Wang A."/>
            <person name="Jiang F."/>
            <person name="Liu H."/>
            <person name="Zhao H."/>
            <person name="Xu D."/>
            <person name="Zhang Y."/>
        </authorList>
    </citation>
    <scope>NUCLEOTIDE SEQUENCE [LARGE SCALE GENOMIC DNA]</scope>
    <source>
        <strain evidence="2">cv. Yunnan</strain>
    </source>
</reference>
<evidence type="ECO:0000313" key="2">
    <source>
        <dbReference type="Proteomes" id="UP001056120"/>
    </source>
</evidence>
<accession>A0ACB8YRA8</accession>
<gene>
    <name evidence="1" type="ORF">L1987_81521</name>
</gene>
<protein>
    <submittedName>
        <fullName evidence="1">Uncharacterized protein</fullName>
    </submittedName>
</protein>
<evidence type="ECO:0000313" key="1">
    <source>
        <dbReference type="EMBL" id="KAI3687818.1"/>
    </source>
</evidence>
<organism evidence="1 2">
    <name type="scientific">Smallanthus sonchifolius</name>
    <dbReference type="NCBI Taxonomy" id="185202"/>
    <lineage>
        <taxon>Eukaryota</taxon>
        <taxon>Viridiplantae</taxon>
        <taxon>Streptophyta</taxon>
        <taxon>Embryophyta</taxon>
        <taxon>Tracheophyta</taxon>
        <taxon>Spermatophyta</taxon>
        <taxon>Magnoliopsida</taxon>
        <taxon>eudicotyledons</taxon>
        <taxon>Gunneridae</taxon>
        <taxon>Pentapetalae</taxon>
        <taxon>asterids</taxon>
        <taxon>campanulids</taxon>
        <taxon>Asterales</taxon>
        <taxon>Asteraceae</taxon>
        <taxon>Asteroideae</taxon>
        <taxon>Heliantheae alliance</taxon>
        <taxon>Millerieae</taxon>
        <taxon>Smallanthus</taxon>
    </lineage>
</organism>
<keyword evidence="2" id="KW-1185">Reference proteome</keyword>
<sequence>MNSETHHAAAAAACEQRKRTASNHDDINHSQAQLQYASPMIRPKLQQQPSSASNYINEGCHDLAMKAAEATTDDDYLDSLPVGYRFVPTDEELIKDYLMKKIMNESLPKTKIREVYIYEKHPKDLVGNYPQAIEDGWYFFTPRSRKYPNGDRPARHAGHGFWKATGPDKVIKENRMKIGGRKSLVYYEGHAPKWIKTKWMMHEYVIKGKVRKGLNSKEKKFDDYVLCKIYINGRMKGRVTSNDEVENEQALVLYQPDHLFPSNEDVENNVVVQHDSHQHTNPTIVEVKNKVTVPNRQANVVSNQEVIPFSFHVQNNLSIRDSNQQVNRSAEKGFKEVNQHARVVSYNQVNNNVVVQNYQNMGSLYNPFQHYSKPLKTDHLDGPVQVTSFQAMRNPALDYPSPSTSNHQYSLQHSYFSPPPQHPRILTPRNEHAPHRQVRLGMCWSGSSSNPPQPQVAPPSQEGGDNCDNDNDVTRNIELMYAQDGFDGFLDDNYRF</sequence>
<dbReference type="Proteomes" id="UP001056120">
    <property type="component" value="Linkage Group LG27"/>
</dbReference>
<reference evidence="1 2" key="2">
    <citation type="journal article" date="2022" name="Mol. Ecol. Resour.">
        <title>The genomes of chicory, endive, great burdock and yacon provide insights into Asteraceae paleo-polyploidization history and plant inulin production.</title>
        <authorList>
            <person name="Fan W."/>
            <person name="Wang S."/>
            <person name="Wang H."/>
            <person name="Wang A."/>
            <person name="Jiang F."/>
            <person name="Liu H."/>
            <person name="Zhao H."/>
            <person name="Xu D."/>
            <person name="Zhang Y."/>
        </authorList>
    </citation>
    <scope>NUCLEOTIDE SEQUENCE [LARGE SCALE GENOMIC DNA]</scope>
    <source>
        <strain evidence="2">cv. Yunnan</strain>
        <tissue evidence="1">Leaves</tissue>
    </source>
</reference>
<name>A0ACB8YRA8_9ASTR</name>